<keyword evidence="3" id="KW-1185">Reference proteome</keyword>
<feature type="compositionally biased region" description="Pro residues" evidence="1">
    <location>
        <begin position="1"/>
        <end position="10"/>
    </location>
</feature>
<evidence type="ECO:0000313" key="2">
    <source>
        <dbReference type="EMBL" id="KAF3760794.1"/>
    </source>
</evidence>
<organism evidence="2 3">
    <name type="scientific">Cryphonectria parasitica (strain ATCC 38755 / EP155)</name>
    <dbReference type="NCBI Taxonomy" id="660469"/>
    <lineage>
        <taxon>Eukaryota</taxon>
        <taxon>Fungi</taxon>
        <taxon>Dikarya</taxon>
        <taxon>Ascomycota</taxon>
        <taxon>Pezizomycotina</taxon>
        <taxon>Sordariomycetes</taxon>
        <taxon>Sordariomycetidae</taxon>
        <taxon>Diaporthales</taxon>
        <taxon>Cryphonectriaceae</taxon>
        <taxon>Cryphonectria-Endothia species complex</taxon>
        <taxon>Cryphonectria</taxon>
    </lineage>
</organism>
<sequence length="352" mass="37948">MAPPSAPPPSAQKQTPTTRQSGSHQFASTPRFNVSETPGQKTRHQQQLLPLFSTPAPATARPRATQFESDAIDTSPISPGFREDEEEALSQHSLNESIEIDSPSASKSLSGEGAERPPKRRRVSISPDLDSNPAHDGDSLVFSVISDELMALDDGLTEVAHTPSADEHEKSPSQPPTDQEHPMTDSEPASPSEPAARHPPNFRAAPRFRATDAATETTADRPPLPDAFSPQRRGAKYVPGGLAAEVRDWLVQVKGASEYDRPAGASVQMKVDEVRDGSGMWIVGAHEVEKSSARDDGNSAKVILAGDGRISALGRRNFVRTGGMVSMYQPMWDINLSHLGHFAVVCDWEAPD</sequence>
<dbReference type="GeneID" id="63838063"/>
<feature type="compositionally biased region" description="Polar residues" evidence="1">
    <location>
        <begin position="12"/>
        <end position="48"/>
    </location>
</feature>
<gene>
    <name evidence="2" type="ORF">M406DRAFT_334412</name>
</gene>
<evidence type="ECO:0000256" key="1">
    <source>
        <dbReference type="SAM" id="MobiDB-lite"/>
    </source>
</evidence>
<dbReference type="AlphaFoldDB" id="A0A9P4XT33"/>
<reference evidence="2" key="1">
    <citation type="journal article" date="2020" name="Phytopathology">
        <title>Genome sequence of the chestnut blight fungus Cryphonectria parasitica EP155: A fundamental resource for an archetypical invasive plant pathogen.</title>
        <authorList>
            <person name="Crouch J.A."/>
            <person name="Dawe A."/>
            <person name="Aerts A."/>
            <person name="Barry K."/>
            <person name="Churchill A.C.L."/>
            <person name="Grimwood J."/>
            <person name="Hillman B."/>
            <person name="Milgroom M.G."/>
            <person name="Pangilinan J."/>
            <person name="Smith M."/>
            <person name="Salamov A."/>
            <person name="Schmutz J."/>
            <person name="Yadav J."/>
            <person name="Grigoriev I.V."/>
            <person name="Nuss D."/>
        </authorList>
    </citation>
    <scope>NUCLEOTIDE SEQUENCE</scope>
    <source>
        <strain evidence="2">EP155</strain>
    </source>
</reference>
<comment type="caution">
    <text evidence="2">The sequence shown here is derived from an EMBL/GenBank/DDBJ whole genome shotgun (WGS) entry which is preliminary data.</text>
</comment>
<dbReference type="EMBL" id="MU032352">
    <property type="protein sequence ID" value="KAF3760794.1"/>
    <property type="molecule type" value="Genomic_DNA"/>
</dbReference>
<protein>
    <submittedName>
        <fullName evidence="2">Uncharacterized protein</fullName>
    </submittedName>
</protein>
<dbReference type="OrthoDB" id="5389296at2759"/>
<feature type="region of interest" description="Disordered" evidence="1">
    <location>
        <begin position="1"/>
        <end position="138"/>
    </location>
</feature>
<name>A0A9P4XT33_CRYP1</name>
<evidence type="ECO:0000313" key="3">
    <source>
        <dbReference type="Proteomes" id="UP000803844"/>
    </source>
</evidence>
<accession>A0A9P4XT33</accession>
<feature type="region of interest" description="Disordered" evidence="1">
    <location>
        <begin position="154"/>
        <end position="233"/>
    </location>
</feature>
<dbReference type="RefSeq" id="XP_040771773.1">
    <property type="nucleotide sequence ID" value="XM_040920934.1"/>
</dbReference>
<feature type="compositionally biased region" description="Low complexity" evidence="1">
    <location>
        <begin position="54"/>
        <end position="65"/>
    </location>
</feature>
<dbReference type="Proteomes" id="UP000803844">
    <property type="component" value="Unassembled WGS sequence"/>
</dbReference>
<proteinExistence type="predicted"/>